<protein>
    <submittedName>
        <fullName evidence="1">Uncharacterized protein</fullName>
    </submittedName>
</protein>
<dbReference type="EMBL" id="JAHLQT010007678">
    <property type="protein sequence ID" value="KAG7174257.1"/>
    <property type="molecule type" value="Genomic_DNA"/>
</dbReference>
<comment type="caution">
    <text evidence="1">The sequence shown here is derived from an EMBL/GenBank/DDBJ whole genome shotgun (WGS) entry which is preliminary data.</text>
</comment>
<reference evidence="1" key="1">
    <citation type="journal article" date="2021" name="Sci. Adv.">
        <title>The American lobster genome reveals insights on longevity, neural, and immune adaptations.</title>
        <authorList>
            <person name="Polinski J.M."/>
            <person name="Zimin A.V."/>
            <person name="Clark K.F."/>
            <person name="Kohn A.B."/>
            <person name="Sadowski N."/>
            <person name="Timp W."/>
            <person name="Ptitsyn A."/>
            <person name="Khanna P."/>
            <person name="Romanova D.Y."/>
            <person name="Williams P."/>
            <person name="Greenwood S.J."/>
            <person name="Moroz L.L."/>
            <person name="Walt D.R."/>
            <person name="Bodnar A.G."/>
        </authorList>
    </citation>
    <scope>NUCLEOTIDE SEQUENCE</scope>
    <source>
        <strain evidence="1">GMGI-L3</strain>
    </source>
</reference>
<evidence type="ECO:0000313" key="1">
    <source>
        <dbReference type="EMBL" id="KAG7174257.1"/>
    </source>
</evidence>
<gene>
    <name evidence="1" type="ORF">Hamer_G003170</name>
</gene>
<keyword evidence="2" id="KW-1185">Reference proteome</keyword>
<proteinExistence type="predicted"/>
<sequence length="80" mass="9195">MDPIPNWPPQTRLYGQPRKILLHIPFLDDASTITTGRIKTLRRKAVRQIVNEEGNEQPGASVSVRHSDKHCDIKILIRQE</sequence>
<organism evidence="1 2">
    <name type="scientific">Homarus americanus</name>
    <name type="common">American lobster</name>
    <dbReference type="NCBI Taxonomy" id="6706"/>
    <lineage>
        <taxon>Eukaryota</taxon>
        <taxon>Metazoa</taxon>
        <taxon>Ecdysozoa</taxon>
        <taxon>Arthropoda</taxon>
        <taxon>Crustacea</taxon>
        <taxon>Multicrustacea</taxon>
        <taxon>Malacostraca</taxon>
        <taxon>Eumalacostraca</taxon>
        <taxon>Eucarida</taxon>
        <taxon>Decapoda</taxon>
        <taxon>Pleocyemata</taxon>
        <taxon>Astacidea</taxon>
        <taxon>Nephropoidea</taxon>
        <taxon>Nephropidae</taxon>
        <taxon>Homarus</taxon>
    </lineage>
</organism>
<evidence type="ECO:0000313" key="2">
    <source>
        <dbReference type="Proteomes" id="UP000747542"/>
    </source>
</evidence>
<dbReference type="AlphaFoldDB" id="A0A8J5TL07"/>
<dbReference type="Proteomes" id="UP000747542">
    <property type="component" value="Unassembled WGS sequence"/>
</dbReference>
<name>A0A8J5TL07_HOMAM</name>
<accession>A0A8J5TL07</accession>